<keyword evidence="3" id="KW-1185">Reference proteome</keyword>
<dbReference type="Pfam" id="PF06985">
    <property type="entry name" value="HET"/>
    <property type="match status" value="1"/>
</dbReference>
<reference evidence="2" key="1">
    <citation type="journal article" date="2020" name="Stud. Mycol.">
        <title>101 Dothideomycetes genomes: a test case for predicting lifestyles and emergence of pathogens.</title>
        <authorList>
            <person name="Haridas S."/>
            <person name="Albert R."/>
            <person name="Binder M."/>
            <person name="Bloem J."/>
            <person name="Labutti K."/>
            <person name="Salamov A."/>
            <person name="Andreopoulos B."/>
            <person name="Baker S."/>
            <person name="Barry K."/>
            <person name="Bills G."/>
            <person name="Bluhm B."/>
            <person name="Cannon C."/>
            <person name="Castanera R."/>
            <person name="Culley D."/>
            <person name="Daum C."/>
            <person name="Ezra D."/>
            <person name="Gonzalez J."/>
            <person name="Henrissat B."/>
            <person name="Kuo A."/>
            <person name="Liang C."/>
            <person name="Lipzen A."/>
            <person name="Lutzoni F."/>
            <person name="Magnuson J."/>
            <person name="Mondo S."/>
            <person name="Nolan M."/>
            <person name="Ohm R."/>
            <person name="Pangilinan J."/>
            <person name="Park H.-J."/>
            <person name="Ramirez L."/>
            <person name="Alfaro M."/>
            <person name="Sun H."/>
            <person name="Tritt A."/>
            <person name="Yoshinaga Y."/>
            <person name="Zwiers L.-H."/>
            <person name="Turgeon B."/>
            <person name="Goodwin S."/>
            <person name="Spatafora J."/>
            <person name="Crous P."/>
            <person name="Grigoriev I."/>
        </authorList>
    </citation>
    <scope>NUCLEOTIDE SEQUENCE</scope>
    <source>
        <strain evidence="2">CBS 116435</strain>
    </source>
</reference>
<dbReference type="AlphaFoldDB" id="A0A9P4Q7Q4"/>
<name>A0A9P4Q7Q4_9PEZI</name>
<evidence type="ECO:0000259" key="1">
    <source>
        <dbReference type="Pfam" id="PF06985"/>
    </source>
</evidence>
<dbReference type="InterPro" id="IPR010730">
    <property type="entry name" value="HET"/>
</dbReference>
<evidence type="ECO:0000313" key="3">
    <source>
        <dbReference type="Proteomes" id="UP000799441"/>
    </source>
</evidence>
<evidence type="ECO:0000313" key="2">
    <source>
        <dbReference type="EMBL" id="KAF2719704.1"/>
    </source>
</evidence>
<proteinExistence type="predicted"/>
<feature type="domain" description="Heterokaryon incompatibility" evidence="1">
    <location>
        <begin position="52"/>
        <end position="193"/>
    </location>
</feature>
<protein>
    <recommendedName>
        <fullName evidence="1">Heterokaryon incompatibility domain-containing protein</fullName>
    </recommendedName>
</protein>
<dbReference type="PANTHER" id="PTHR24148">
    <property type="entry name" value="ANKYRIN REPEAT DOMAIN-CONTAINING PROTEIN 39 HOMOLOG-RELATED"/>
    <property type="match status" value="1"/>
</dbReference>
<comment type="caution">
    <text evidence="2">The sequence shown here is derived from an EMBL/GenBank/DDBJ whole genome shotgun (WGS) entry which is preliminary data.</text>
</comment>
<sequence length="349" mass="39755">MFGSNKKPPRYQYRPIQVSEIRILEIRPGKYKDPLQGRLVTCPATGKGKPLYEALSWTWGEAKVQPCLLGLDTGSISISKGLDMALRYVRPTKGRRYLWIDMVCINQQDQAEVKVQVPRMKRTYEEASRVICWLGAAEADSQAAMYVLEDMLRRGCDTRQVPAWLRLPPATVKRGLQDIMQRPWWGRFWNIQEAAVCCSLLLQCGPYYFSWTSSVRTVLPFYRAVKLAHIHPRWKTQGFCNTILEPMLLLLLKQLDAGPQRALWHKYRPRPDVLDLVHDLRNRKTSDPSSIIYSALSMTGKLHGQTPYPKPMEQAFADLLAAMDTRGTAATLAKCPCDLDAGCSNLQLK</sequence>
<dbReference type="EMBL" id="MU003808">
    <property type="protein sequence ID" value="KAF2719704.1"/>
    <property type="molecule type" value="Genomic_DNA"/>
</dbReference>
<accession>A0A9P4Q7Q4</accession>
<gene>
    <name evidence="2" type="ORF">K431DRAFT_286501</name>
</gene>
<dbReference type="Proteomes" id="UP000799441">
    <property type="component" value="Unassembled WGS sequence"/>
</dbReference>
<organism evidence="2 3">
    <name type="scientific">Polychaeton citri CBS 116435</name>
    <dbReference type="NCBI Taxonomy" id="1314669"/>
    <lineage>
        <taxon>Eukaryota</taxon>
        <taxon>Fungi</taxon>
        <taxon>Dikarya</taxon>
        <taxon>Ascomycota</taxon>
        <taxon>Pezizomycotina</taxon>
        <taxon>Dothideomycetes</taxon>
        <taxon>Dothideomycetidae</taxon>
        <taxon>Capnodiales</taxon>
        <taxon>Capnodiaceae</taxon>
        <taxon>Polychaeton</taxon>
    </lineage>
</organism>
<dbReference type="PANTHER" id="PTHR24148:SF64">
    <property type="entry name" value="HETEROKARYON INCOMPATIBILITY DOMAIN-CONTAINING PROTEIN"/>
    <property type="match status" value="1"/>
</dbReference>
<dbReference type="OrthoDB" id="3553147at2759"/>
<dbReference type="InterPro" id="IPR052895">
    <property type="entry name" value="HetReg/Transcr_Mod"/>
</dbReference>